<dbReference type="PANTHER" id="PTHR35446:SF2">
    <property type="entry name" value="CARBOXYMUCONOLACTONE DECARBOXYLASE-LIKE DOMAIN-CONTAINING PROTEIN"/>
    <property type="match status" value="1"/>
</dbReference>
<dbReference type="AlphaFoldDB" id="A0A381V249"/>
<organism evidence="1">
    <name type="scientific">marine metagenome</name>
    <dbReference type="NCBI Taxonomy" id="408172"/>
    <lineage>
        <taxon>unclassified sequences</taxon>
        <taxon>metagenomes</taxon>
        <taxon>ecological metagenomes</taxon>
    </lineage>
</organism>
<dbReference type="Gene3D" id="1.20.1290.10">
    <property type="entry name" value="AhpD-like"/>
    <property type="match status" value="1"/>
</dbReference>
<accession>A0A381V249</accession>
<proteinExistence type="predicted"/>
<reference evidence="1" key="1">
    <citation type="submission" date="2018-05" db="EMBL/GenBank/DDBJ databases">
        <authorList>
            <person name="Lanie J.A."/>
            <person name="Ng W.-L."/>
            <person name="Kazmierczak K.M."/>
            <person name="Andrzejewski T.M."/>
            <person name="Davidsen T.M."/>
            <person name="Wayne K.J."/>
            <person name="Tettelin H."/>
            <person name="Glass J.I."/>
            <person name="Rusch D."/>
            <person name="Podicherti R."/>
            <person name="Tsui H.-C.T."/>
            <person name="Winkler M.E."/>
        </authorList>
    </citation>
    <scope>NUCLEOTIDE SEQUENCE</scope>
</reference>
<dbReference type="PANTHER" id="PTHR35446">
    <property type="entry name" value="SI:CH211-175M2.5"/>
    <property type="match status" value="1"/>
</dbReference>
<protein>
    <recommendedName>
        <fullName evidence="2">Peroxidase</fullName>
    </recommendedName>
</protein>
<dbReference type="InterPro" id="IPR029032">
    <property type="entry name" value="AhpD-like"/>
</dbReference>
<evidence type="ECO:0008006" key="2">
    <source>
        <dbReference type="Google" id="ProtNLM"/>
    </source>
</evidence>
<dbReference type="EMBL" id="UINC01007437">
    <property type="protein sequence ID" value="SVA33313.1"/>
    <property type="molecule type" value="Genomic_DNA"/>
</dbReference>
<sequence>MASVVMQDYGDAVFDDETLAIVEYVEKLTKEPSEMTENDIQTLRKTGLSDNQILSVVMITAMFAFMNRLADGLGVEIEDQKGTFVNSWLRASENTSSWLHYQPKEKV</sequence>
<dbReference type="SUPFAM" id="SSF69118">
    <property type="entry name" value="AhpD-like"/>
    <property type="match status" value="1"/>
</dbReference>
<evidence type="ECO:0000313" key="1">
    <source>
        <dbReference type="EMBL" id="SVA33313.1"/>
    </source>
</evidence>
<name>A0A381V249_9ZZZZ</name>
<gene>
    <name evidence="1" type="ORF">METZ01_LOCUS86167</name>
</gene>